<reference evidence="1 2" key="1">
    <citation type="submission" date="2016-10" db="EMBL/GenBank/DDBJ databases">
        <title>Genome sequence of the ascomycete fungus Penicillium subrubescens.</title>
        <authorList>
            <person name="De Vries R.P."/>
            <person name="Peng M."/>
            <person name="Dilokpimol A."/>
            <person name="Hilden K."/>
            <person name="Makela M.R."/>
            <person name="Grigoriev I."/>
            <person name="Riley R."/>
            <person name="Granchi Z."/>
        </authorList>
    </citation>
    <scope>NUCLEOTIDE SEQUENCE [LARGE SCALE GENOMIC DNA]</scope>
    <source>
        <strain evidence="1 2">CBS 132785</strain>
    </source>
</reference>
<dbReference type="Proteomes" id="UP000186955">
    <property type="component" value="Unassembled WGS sequence"/>
</dbReference>
<keyword evidence="2" id="KW-1185">Reference proteome</keyword>
<evidence type="ECO:0000313" key="1">
    <source>
        <dbReference type="EMBL" id="OKP14419.1"/>
    </source>
</evidence>
<evidence type="ECO:0000313" key="2">
    <source>
        <dbReference type="Proteomes" id="UP000186955"/>
    </source>
</evidence>
<organism evidence="1 2">
    <name type="scientific">Penicillium subrubescens</name>
    <dbReference type="NCBI Taxonomy" id="1316194"/>
    <lineage>
        <taxon>Eukaryota</taxon>
        <taxon>Fungi</taxon>
        <taxon>Dikarya</taxon>
        <taxon>Ascomycota</taxon>
        <taxon>Pezizomycotina</taxon>
        <taxon>Eurotiomycetes</taxon>
        <taxon>Eurotiomycetidae</taxon>
        <taxon>Eurotiales</taxon>
        <taxon>Aspergillaceae</taxon>
        <taxon>Penicillium</taxon>
    </lineage>
</organism>
<protein>
    <submittedName>
        <fullName evidence="1">Uncharacterized protein</fullName>
    </submittedName>
</protein>
<accession>A0A1Q5UPM6</accession>
<proteinExistence type="predicted"/>
<gene>
    <name evidence="1" type="ORF">PENSUB_14031</name>
</gene>
<dbReference type="EMBL" id="MNBE01000098">
    <property type="protein sequence ID" value="OKP14419.1"/>
    <property type="molecule type" value="Genomic_DNA"/>
</dbReference>
<name>A0A1Q5UPM6_9EURO</name>
<comment type="caution">
    <text evidence="1">The sequence shown here is derived from an EMBL/GenBank/DDBJ whole genome shotgun (WGS) entry which is preliminary data.</text>
</comment>
<dbReference type="AlphaFoldDB" id="A0A1Q5UPM6"/>
<sequence>MFRSSIKLWLPISSCLPIPFSRSREGGEGALKSATAATSFTALDPTAAERDTPEQFGQLRSLHLISASPSAEE</sequence>